<dbReference type="Proteomes" id="UP000030745">
    <property type="component" value="Unassembled WGS sequence"/>
</dbReference>
<sequence length="247" mass="26779">SRLLDVVGKPANVKVGVARCQGERRPRHRRLQRSREQRNVVAKHAHVAVVLQQNVKPKEERHDVDLGAAKAVAQQVRTLGPERGRVLAVDALEALERRAHLGLQRRHLGVIAVVQDGVEPARLKLGDCQLGEGGEARGVGAVELSAVDFGVNVLRDDGRLVHGLAVVEEERDRAKAVKVRLVALGHGGERDANHVKGGVDLDGGPERTVAKGTDEAVEEMGFSVLRPKRGERGCVQRRVLDDVKAHG</sequence>
<dbReference type="RefSeq" id="XP_012198321.1">
    <property type="nucleotide sequence ID" value="XM_012342931.1"/>
</dbReference>
<keyword evidence="2" id="KW-1185">Reference proteome</keyword>
<dbReference type="GeneID" id="24140920"/>
<dbReference type="VEuPathDB" id="FungiDB:SPRG_19589"/>
<proteinExistence type="predicted"/>
<reference evidence="1 2" key="1">
    <citation type="journal article" date="2013" name="PLoS Genet.">
        <title>Distinctive expansion of potential virulence genes in the genome of the oomycete fish pathogen Saprolegnia parasitica.</title>
        <authorList>
            <person name="Jiang R.H."/>
            <person name="de Bruijn I."/>
            <person name="Haas B.J."/>
            <person name="Belmonte R."/>
            <person name="Lobach L."/>
            <person name="Christie J."/>
            <person name="van den Ackerveken G."/>
            <person name="Bottin A."/>
            <person name="Bulone V."/>
            <person name="Diaz-Moreno S.M."/>
            <person name="Dumas B."/>
            <person name="Fan L."/>
            <person name="Gaulin E."/>
            <person name="Govers F."/>
            <person name="Grenville-Briggs L.J."/>
            <person name="Horner N.R."/>
            <person name="Levin J.Z."/>
            <person name="Mammella M."/>
            <person name="Meijer H.J."/>
            <person name="Morris P."/>
            <person name="Nusbaum C."/>
            <person name="Oome S."/>
            <person name="Phillips A.J."/>
            <person name="van Rooyen D."/>
            <person name="Rzeszutek E."/>
            <person name="Saraiva M."/>
            <person name="Secombes C.J."/>
            <person name="Seidl M.F."/>
            <person name="Snel B."/>
            <person name="Stassen J.H."/>
            <person name="Sykes S."/>
            <person name="Tripathy S."/>
            <person name="van den Berg H."/>
            <person name="Vega-Arreguin J.C."/>
            <person name="Wawra S."/>
            <person name="Young S.K."/>
            <person name="Zeng Q."/>
            <person name="Dieguez-Uribeondo J."/>
            <person name="Russ C."/>
            <person name="Tyler B.M."/>
            <person name="van West P."/>
        </authorList>
    </citation>
    <scope>NUCLEOTIDE SEQUENCE [LARGE SCALE GENOMIC DNA]</scope>
    <source>
        <strain evidence="1 2">CBS 223.65</strain>
    </source>
</reference>
<name>A0A067CW88_SAPPC</name>
<evidence type="ECO:0000313" key="1">
    <source>
        <dbReference type="EMBL" id="KDO31062.1"/>
    </source>
</evidence>
<dbReference type="KEGG" id="spar:SPRG_19589"/>
<dbReference type="EMBL" id="KK583199">
    <property type="protein sequence ID" value="KDO31062.1"/>
    <property type="molecule type" value="Genomic_DNA"/>
</dbReference>
<gene>
    <name evidence="1" type="ORF">SPRG_19589</name>
</gene>
<accession>A0A067CW88</accession>
<protein>
    <submittedName>
        <fullName evidence="1">Uncharacterized protein</fullName>
    </submittedName>
</protein>
<evidence type="ECO:0000313" key="2">
    <source>
        <dbReference type="Proteomes" id="UP000030745"/>
    </source>
</evidence>
<feature type="non-terminal residue" evidence="1">
    <location>
        <position position="1"/>
    </location>
</feature>
<dbReference type="AlphaFoldDB" id="A0A067CW88"/>
<organism evidence="1 2">
    <name type="scientific">Saprolegnia parasitica (strain CBS 223.65)</name>
    <dbReference type="NCBI Taxonomy" id="695850"/>
    <lineage>
        <taxon>Eukaryota</taxon>
        <taxon>Sar</taxon>
        <taxon>Stramenopiles</taxon>
        <taxon>Oomycota</taxon>
        <taxon>Saprolegniomycetes</taxon>
        <taxon>Saprolegniales</taxon>
        <taxon>Saprolegniaceae</taxon>
        <taxon>Saprolegnia</taxon>
    </lineage>
</organism>